<dbReference type="PATRIC" id="fig|1423804.4.peg.3009"/>
<gene>
    <name evidence="2" type="ORF">FD14_GL002794</name>
</gene>
<dbReference type="SUPFAM" id="SSF159888">
    <property type="entry name" value="YdhG-like"/>
    <property type="match status" value="1"/>
</dbReference>
<dbReference type="OrthoDB" id="115213at2"/>
<dbReference type="InterPro" id="IPR014922">
    <property type="entry name" value="YdhG-like"/>
</dbReference>
<evidence type="ECO:0000313" key="2">
    <source>
        <dbReference type="EMBL" id="KRN15986.1"/>
    </source>
</evidence>
<accession>A0A0R2EI51</accession>
<protein>
    <recommendedName>
        <fullName evidence="1">YdhG-like domain-containing protein</fullName>
    </recommendedName>
</protein>
<sequence length="113" mass="12760">MTVIDDYIQTAAPAKQPRLRQIQAAIKAELPDATEKLSYNMPTYWQGHNLIHFAAFKHHIGIYPTPSALVAFADAVADFPHSKGAMQIPDDRELPLDLIRRLARFRLAEEQGH</sequence>
<proteinExistence type="predicted"/>
<dbReference type="RefSeq" id="WP_054733837.1">
    <property type="nucleotide sequence ID" value="NZ_AYZM01000177.1"/>
</dbReference>
<keyword evidence="3" id="KW-1185">Reference proteome</keyword>
<dbReference type="STRING" id="1423804.FD14_GL002794"/>
<dbReference type="EMBL" id="AYZM01000177">
    <property type="protein sequence ID" value="KRN15986.1"/>
    <property type="molecule type" value="Genomic_DNA"/>
</dbReference>
<dbReference type="Proteomes" id="UP000051442">
    <property type="component" value="Unassembled WGS sequence"/>
</dbReference>
<organism evidence="2 3">
    <name type="scientific">Secundilactobacillus similis DSM 23365 = JCM 2765</name>
    <dbReference type="NCBI Taxonomy" id="1423804"/>
    <lineage>
        <taxon>Bacteria</taxon>
        <taxon>Bacillati</taxon>
        <taxon>Bacillota</taxon>
        <taxon>Bacilli</taxon>
        <taxon>Lactobacillales</taxon>
        <taxon>Lactobacillaceae</taxon>
        <taxon>Secundilactobacillus</taxon>
    </lineage>
</organism>
<dbReference type="Gene3D" id="3.90.1150.200">
    <property type="match status" value="1"/>
</dbReference>
<reference evidence="2 3" key="1">
    <citation type="journal article" date="2015" name="Genome Announc.">
        <title>Expanding the biotechnology potential of lactobacilli through comparative genomics of 213 strains and associated genera.</title>
        <authorList>
            <person name="Sun Z."/>
            <person name="Harris H.M."/>
            <person name="McCann A."/>
            <person name="Guo C."/>
            <person name="Argimon S."/>
            <person name="Zhang W."/>
            <person name="Yang X."/>
            <person name="Jeffery I.B."/>
            <person name="Cooney J.C."/>
            <person name="Kagawa T.F."/>
            <person name="Liu W."/>
            <person name="Song Y."/>
            <person name="Salvetti E."/>
            <person name="Wrobel A."/>
            <person name="Rasinkangas P."/>
            <person name="Parkhill J."/>
            <person name="Rea M.C."/>
            <person name="O'Sullivan O."/>
            <person name="Ritari J."/>
            <person name="Douillard F.P."/>
            <person name="Paul Ross R."/>
            <person name="Yang R."/>
            <person name="Briner A.E."/>
            <person name="Felis G.E."/>
            <person name="de Vos W.M."/>
            <person name="Barrangou R."/>
            <person name="Klaenhammer T.R."/>
            <person name="Caufield P.W."/>
            <person name="Cui Y."/>
            <person name="Zhang H."/>
            <person name="O'Toole P.W."/>
        </authorList>
    </citation>
    <scope>NUCLEOTIDE SEQUENCE [LARGE SCALE GENOMIC DNA]</scope>
    <source>
        <strain evidence="2 3">DSM 23365</strain>
    </source>
</reference>
<evidence type="ECO:0000313" key="3">
    <source>
        <dbReference type="Proteomes" id="UP000051442"/>
    </source>
</evidence>
<dbReference type="AlphaFoldDB" id="A0A0R2EI51"/>
<name>A0A0R2EI51_9LACO</name>
<evidence type="ECO:0000259" key="1">
    <source>
        <dbReference type="Pfam" id="PF08818"/>
    </source>
</evidence>
<dbReference type="Pfam" id="PF08818">
    <property type="entry name" value="DUF1801"/>
    <property type="match status" value="1"/>
</dbReference>
<feature type="domain" description="YdhG-like" evidence="1">
    <location>
        <begin position="15"/>
        <end position="106"/>
    </location>
</feature>
<comment type="caution">
    <text evidence="2">The sequence shown here is derived from an EMBL/GenBank/DDBJ whole genome shotgun (WGS) entry which is preliminary data.</text>
</comment>